<dbReference type="EMBL" id="AP019368">
    <property type="protein sequence ID" value="BBH53774.1"/>
    <property type="molecule type" value="Genomic_DNA"/>
</dbReference>
<accession>A0A4P2VNN5</accession>
<sequence length="290" mass="34189">MILNKLCTVVINSAAILRESLAKVNLFKQKKLLQIICFLILMSNLHAIAFEEKVQILLVNYNNSAPWNVNKDNTEGLNVELANFLNRDKKSPYTFKPEFYPRKRVDYLLEKKDVPMVIAWVNQKFFPNDFVDKFYWTKNITEDFQVVGSNKNKIVEYQNLESLVGKKFSAVFGTRYKTLEPYIRKGKIIRVDSYRFDEALTKVIGNENSLDFFILENSFLQYLKKRNNILFSNKNIYIAKQPFSPPYGRHLMVAKSDKMLFQYLNAKIEELNIDKDWKKILREYGQSNQE</sequence>
<organism evidence="1 2">
    <name type="scientific">Fluviispira sanaruensis</name>
    <dbReference type="NCBI Taxonomy" id="2493639"/>
    <lineage>
        <taxon>Bacteria</taxon>
        <taxon>Pseudomonadati</taxon>
        <taxon>Bdellovibrionota</taxon>
        <taxon>Oligoflexia</taxon>
        <taxon>Silvanigrellales</taxon>
        <taxon>Silvanigrellaceae</taxon>
        <taxon>Fluviispira</taxon>
    </lineage>
</organism>
<proteinExistence type="predicted"/>
<dbReference type="Gene3D" id="3.40.190.10">
    <property type="entry name" value="Periplasmic binding protein-like II"/>
    <property type="match status" value="2"/>
</dbReference>
<dbReference type="SUPFAM" id="SSF53850">
    <property type="entry name" value="Periplasmic binding protein-like II"/>
    <property type="match status" value="1"/>
</dbReference>
<evidence type="ECO:0000313" key="1">
    <source>
        <dbReference type="EMBL" id="BBH53774.1"/>
    </source>
</evidence>
<keyword evidence="2" id="KW-1185">Reference proteome</keyword>
<dbReference type="Proteomes" id="UP000291236">
    <property type="component" value="Chromosome"/>
</dbReference>
<dbReference type="RefSeq" id="WP_130610305.1">
    <property type="nucleotide sequence ID" value="NZ_AP019368.1"/>
</dbReference>
<dbReference type="OrthoDB" id="8585936at2"/>
<dbReference type="AlphaFoldDB" id="A0A4P2VNN5"/>
<reference evidence="1 2" key="1">
    <citation type="submission" date="2018-12" db="EMBL/GenBank/DDBJ databases">
        <title>Rubrispira sanarue gen. nov., sp., nov., a member of the order Silvanigrellales, isolated from a brackish lake in Hamamatsu Japan.</title>
        <authorList>
            <person name="Maejima Y."/>
            <person name="Iino T."/>
            <person name="Muraguchi Y."/>
            <person name="Fukuda K."/>
            <person name="Nojiri H."/>
            <person name="Ohkuma M."/>
            <person name="Moriuchi R."/>
            <person name="Dohra H."/>
            <person name="Kimbara K."/>
            <person name="Shintani M."/>
        </authorList>
    </citation>
    <scope>NUCLEOTIDE SEQUENCE [LARGE SCALE GENOMIC DNA]</scope>
    <source>
        <strain evidence="1 2">RF1110005</strain>
    </source>
</reference>
<dbReference type="KEGG" id="sbf:JCM31447_22220"/>
<evidence type="ECO:0000313" key="2">
    <source>
        <dbReference type="Proteomes" id="UP000291236"/>
    </source>
</evidence>
<name>A0A4P2VNN5_FLUSA</name>
<gene>
    <name evidence="1" type="ORF">JCM31447_22220</name>
</gene>
<protein>
    <submittedName>
        <fullName evidence="1">Uncharacterized protein</fullName>
    </submittedName>
</protein>